<keyword evidence="1" id="KW-1133">Transmembrane helix</keyword>
<dbReference type="PANTHER" id="PTHR33927:SF1">
    <property type="entry name" value="TRANSMEMBRANE PROTEIN"/>
    <property type="match status" value="1"/>
</dbReference>
<evidence type="ECO:0000313" key="2">
    <source>
        <dbReference type="EMBL" id="CAF3635168.1"/>
    </source>
</evidence>
<organism evidence="2 4">
    <name type="scientific">Rotaria sordida</name>
    <dbReference type="NCBI Taxonomy" id="392033"/>
    <lineage>
        <taxon>Eukaryota</taxon>
        <taxon>Metazoa</taxon>
        <taxon>Spiralia</taxon>
        <taxon>Gnathifera</taxon>
        <taxon>Rotifera</taxon>
        <taxon>Eurotatoria</taxon>
        <taxon>Bdelloidea</taxon>
        <taxon>Philodinida</taxon>
        <taxon>Philodinidae</taxon>
        <taxon>Rotaria</taxon>
    </lineage>
</organism>
<feature type="transmembrane region" description="Helical" evidence="1">
    <location>
        <begin position="122"/>
        <end position="143"/>
    </location>
</feature>
<dbReference type="EMBL" id="CAJOAX010001482">
    <property type="protein sequence ID" value="CAF3719313.1"/>
    <property type="molecule type" value="Genomic_DNA"/>
</dbReference>
<feature type="transmembrane region" description="Helical" evidence="1">
    <location>
        <begin position="155"/>
        <end position="175"/>
    </location>
</feature>
<dbReference type="EMBL" id="CAJOBE010000400">
    <property type="protein sequence ID" value="CAF3635168.1"/>
    <property type="molecule type" value="Genomic_DNA"/>
</dbReference>
<feature type="transmembrane region" description="Helical" evidence="1">
    <location>
        <begin position="285"/>
        <end position="306"/>
    </location>
</feature>
<dbReference type="InterPro" id="IPR052979">
    <property type="entry name" value="Adenylate-forming_domain"/>
</dbReference>
<feature type="transmembrane region" description="Helical" evidence="1">
    <location>
        <begin position="252"/>
        <end position="273"/>
    </location>
</feature>
<evidence type="ECO:0000256" key="1">
    <source>
        <dbReference type="SAM" id="Phobius"/>
    </source>
</evidence>
<gene>
    <name evidence="2" type="ORF">FNK824_LOCUS5134</name>
    <name evidence="3" type="ORF">OTI717_LOCUS13719</name>
</gene>
<name>A0A818QE82_9BILA</name>
<feature type="transmembrane region" description="Helical" evidence="1">
    <location>
        <begin position="220"/>
        <end position="240"/>
    </location>
</feature>
<evidence type="ECO:0000313" key="4">
    <source>
        <dbReference type="Proteomes" id="UP000663874"/>
    </source>
</evidence>
<dbReference type="SUPFAM" id="SSF52343">
    <property type="entry name" value="Ferredoxin reductase-like, C-terminal NADP-linked domain"/>
    <property type="match status" value="1"/>
</dbReference>
<accession>A0A818QE82</accession>
<keyword evidence="1" id="KW-0812">Transmembrane</keyword>
<reference evidence="2" key="1">
    <citation type="submission" date="2021-02" db="EMBL/GenBank/DDBJ databases">
        <authorList>
            <person name="Nowell W R."/>
        </authorList>
    </citation>
    <scope>NUCLEOTIDE SEQUENCE</scope>
</reference>
<dbReference type="PANTHER" id="PTHR33927">
    <property type="entry name" value="TRANSMEMBRANE PROTEIN"/>
    <property type="match status" value="1"/>
</dbReference>
<sequence>MADDKCKNINELENSKCPIVINSLYGNKYRHAISNEPAIRIKRKRFISDTTLEFFPIDNNILEKIETQSNQQSFSDDVSISQNGEIRITVEDELMISSTRKMHPIKAWYHSTIPDCITCHQVWLIIHVLVTIALCILYFTHIIQVSGGTIAICELLFGVLVRNEIFIALLHRFVALIPCFKYEFNRMLHCIGGLHVSSAIACLFWLLISLSCEHHGLGVRITGGIILFLILLISLTAIPIVRRRFHNTFEHIHRYIGWTSLIILIIHVIFIQLEKFDSFNTKTLFNIPVFILLAIIIIIFLPWICVRKVFVQYNQPSKDLTILTFPHALYPYGSFTRISFDGHEWHAFAIALTDPCTDQHSVLIAAAGDWTKTLADDYRNNKLPQHVWIRRIKGLGFMHSIHAYRKVLIVCTGAGIAPALPYIKDPLPTTHTHILWIAKKHEENYGEYVWNLVQKMHLHCTLYDTSVSGRPGPQLVEEHFWKTNSQAVFVVSNEKFTIEVINALWRKDIPCFGALFDS</sequence>
<evidence type="ECO:0008006" key="5">
    <source>
        <dbReference type="Google" id="ProtNLM"/>
    </source>
</evidence>
<protein>
    <recommendedName>
        <fullName evidence="5">FAD-binding FR-type domain-containing protein</fullName>
    </recommendedName>
</protein>
<proteinExistence type="predicted"/>
<comment type="caution">
    <text evidence="2">The sequence shown here is derived from an EMBL/GenBank/DDBJ whole genome shotgun (WGS) entry which is preliminary data.</text>
</comment>
<evidence type="ECO:0000313" key="3">
    <source>
        <dbReference type="EMBL" id="CAF3719313.1"/>
    </source>
</evidence>
<keyword evidence="1" id="KW-0472">Membrane</keyword>
<dbReference type="InterPro" id="IPR039261">
    <property type="entry name" value="FNR_nucleotide-bd"/>
</dbReference>
<dbReference type="Proteomes" id="UP000663823">
    <property type="component" value="Unassembled WGS sequence"/>
</dbReference>
<feature type="transmembrane region" description="Helical" evidence="1">
    <location>
        <begin position="187"/>
        <end position="208"/>
    </location>
</feature>
<dbReference type="AlphaFoldDB" id="A0A818QE82"/>
<dbReference type="Proteomes" id="UP000663874">
    <property type="component" value="Unassembled WGS sequence"/>
</dbReference>